<accession>A0A9W8BCV7</accession>
<dbReference type="Pfam" id="PF22749">
    <property type="entry name" value="Arb2"/>
    <property type="match status" value="1"/>
</dbReference>
<dbReference type="PANTHER" id="PTHR21357">
    <property type="entry name" value="FAM172 FAMILY PROTEIN HOMOLOG CG10038"/>
    <property type="match status" value="1"/>
</dbReference>
<dbReference type="GO" id="GO:0031048">
    <property type="term" value="P:regulatory ncRNA-mediated heterochromatin formation"/>
    <property type="evidence" value="ECO:0007669"/>
    <property type="project" value="TreeGrafter"/>
</dbReference>
<name>A0A9W8BCV7_9FUNG</name>
<reference evidence="2" key="1">
    <citation type="submission" date="2022-07" db="EMBL/GenBank/DDBJ databases">
        <title>Phylogenomic reconstructions and comparative analyses of Kickxellomycotina fungi.</title>
        <authorList>
            <person name="Reynolds N.K."/>
            <person name="Stajich J.E."/>
            <person name="Barry K."/>
            <person name="Grigoriev I.V."/>
            <person name="Crous P."/>
            <person name="Smith M.E."/>
        </authorList>
    </citation>
    <scope>NUCLEOTIDE SEQUENCE</scope>
    <source>
        <strain evidence="2">IMI 214461</strain>
    </source>
</reference>
<keyword evidence="3" id="KW-1185">Reference proteome</keyword>
<dbReference type="EMBL" id="JANBQF010000253">
    <property type="protein sequence ID" value="KAJ2003006.1"/>
    <property type="molecule type" value="Genomic_DNA"/>
</dbReference>
<sequence length="382" mass="41969">MFIRPRKPAPKPHVRPTLRELGYEFDMADGKLRNIATSAPYEYDTFGTNKKKNTELYQSLVAPASRDVYRIMLEGDLHMETIAVPDSSQPHCNIYATPEALSKERLVVIITGNGTFGGVWASNVLLKEGLRAGSVLEYVRACMCLGYGVLVLNPNENTVAPDGHPETFSSYFGHYTPIYGSETPDEHVGYVWSQIIRNSAAKSVAFIAYNTSGLPAVDLLKHDFERFVAKTTSIAFIDSIHSTFRLDLCVLQWLKLAARQWETSAEPADCQIANDRVGCVAVSSGNSTDCRELTPLTCMQSVLDFIFDGFERGPIDNATFLATEVAPTPYACNNAPAEIASEADSSSSYTDVVADELDALDSIQVISSEENPSNDGYIGWEM</sequence>
<evidence type="ECO:0000313" key="2">
    <source>
        <dbReference type="EMBL" id="KAJ2003006.1"/>
    </source>
</evidence>
<comment type="caution">
    <text evidence="2">The sequence shown here is derived from an EMBL/GenBank/DDBJ whole genome shotgun (WGS) entry which is preliminary data.</text>
</comment>
<gene>
    <name evidence="2" type="ORF">H4R26_003310</name>
</gene>
<dbReference type="GO" id="GO:0035197">
    <property type="term" value="F:siRNA binding"/>
    <property type="evidence" value="ECO:0007669"/>
    <property type="project" value="TreeGrafter"/>
</dbReference>
<dbReference type="InterPro" id="IPR048263">
    <property type="entry name" value="Arb2"/>
</dbReference>
<dbReference type="InterPro" id="IPR053858">
    <property type="entry name" value="Arb2_dom"/>
</dbReference>
<protein>
    <recommendedName>
        <fullName evidence="1">Arb2 domain-containing protein</fullName>
    </recommendedName>
</protein>
<evidence type="ECO:0000313" key="3">
    <source>
        <dbReference type="Proteomes" id="UP001150907"/>
    </source>
</evidence>
<evidence type="ECO:0000259" key="1">
    <source>
        <dbReference type="Pfam" id="PF22749"/>
    </source>
</evidence>
<feature type="domain" description="Arb2" evidence="1">
    <location>
        <begin position="16"/>
        <end position="267"/>
    </location>
</feature>
<dbReference type="GO" id="GO:0005634">
    <property type="term" value="C:nucleus"/>
    <property type="evidence" value="ECO:0007669"/>
    <property type="project" value="TreeGrafter"/>
</dbReference>
<organism evidence="2 3">
    <name type="scientific">Coemansia thaxteri</name>
    <dbReference type="NCBI Taxonomy" id="2663907"/>
    <lineage>
        <taxon>Eukaryota</taxon>
        <taxon>Fungi</taxon>
        <taxon>Fungi incertae sedis</taxon>
        <taxon>Zoopagomycota</taxon>
        <taxon>Kickxellomycotina</taxon>
        <taxon>Kickxellomycetes</taxon>
        <taxon>Kickxellales</taxon>
        <taxon>Kickxellaceae</taxon>
        <taxon>Coemansia</taxon>
    </lineage>
</organism>
<dbReference type="AlphaFoldDB" id="A0A9W8BCV7"/>
<dbReference type="OrthoDB" id="421951at2759"/>
<dbReference type="PANTHER" id="PTHR21357:SF4">
    <property type="entry name" value="FAM172 FAMILY PROTEIN HOMOLOG CG10038"/>
    <property type="match status" value="1"/>
</dbReference>
<dbReference type="Proteomes" id="UP001150907">
    <property type="component" value="Unassembled WGS sequence"/>
</dbReference>
<proteinExistence type="predicted"/>